<name>A0A6H1P252_PRIMG</name>
<sequence length="66" mass="8125">MEMSLVHFDDIYEICCGMEEEEPLRKAKLANERLKLMKAHFPDDFRWWEEAIRESLNEKEREVFYV</sequence>
<gene>
    <name evidence="1" type="ORF">HFZ78_13795</name>
</gene>
<dbReference type="Proteomes" id="UP000501868">
    <property type="component" value="Chromosome"/>
</dbReference>
<proteinExistence type="predicted"/>
<evidence type="ECO:0000313" key="1">
    <source>
        <dbReference type="EMBL" id="QIZ07674.1"/>
    </source>
</evidence>
<evidence type="ECO:0000313" key="2">
    <source>
        <dbReference type="Proteomes" id="UP000501868"/>
    </source>
</evidence>
<protein>
    <submittedName>
        <fullName evidence="1">Uncharacterized protein</fullName>
    </submittedName>
</protein>
<accession>A0A6H1P252</accession>
<organism evidence="1 2">
    <name type="scientific">Priestia megaterium</name>
    <name type="common">Bacillus megaterium</name>
    <dbReference type="NCBI Taxonomy" id="1404"/>
    <lineage>
        <taxon>Bacteria</taxon>
        <taxon>Bacillati</taxon>
        <taxon>Bacillota</taxon>
        <taxon>Bacilli</taxon>
        <taxon>Bacillales</taxon>
        <taxon>Bacillaceae</taxon>
        <taxon>Priestia</taxon>
    </lineage>
</organism>
<reference evidence="1 2" key="2">
    <citation type="submission" date="2020-04" db="EMBL/GenBank/DDBJ databases">
        <authorList>
            <person name="Fomenkov A."/>
            <person name="Anton B.P."/>
            <person name="Roberts R.J."/>
        </authorList>
    </citation>
    <scope>NUCLEOTIDE SEQUENCE [LARGE SCALE GENOMIC DNA]</scope>
    <source>
        <strain evidence="1 2">S2</strain>
    </source>
</reference>
<dbReference type="AlphaFoldDB" id="A0A6H1P252"/>
<dbReference type="EMBL" id="CP051128">
    <property type="protein sequence ID" value="QIZ07674.1"/>
    <property type="molecule type" value="Genomic_DNA"/>
</dbReference>
<reference evidence="1 2" key="1">
    <citation type="submission" date="2020-04" db="EMBL/GenBank/DDBJ databases">
        <title>Genome-Wide Identification of 5-Methylcytosine Sites in Bacterial Genomes By High-Throughput Sequencing of MspJI Restriction Fragments.</title>
        <authorList>
            <person name="Wu V."/>
        </authorList>
    </citation>
    <scope>NUCLEOTIDE SEQUENCE [LARGE SCALE GENOMIC DNA]</scope>
    <source>
        <strain evidence="1 2">S2</strain>
    </source>
</reference>